<evidence type="ECO:0000313" key="2">
    <source>
        <dbReference type="EMBL" id="KAG7103924.1"/>
    </source>
</evidence>
<evidence type="ECO:0000313" key="3">
    <source>
        <dbReference type="Proteomes" id="UP000689129"/>
    </source>
</evidence>
<dbReference type="OrthoDB" id="10381926at2759"/>
<gene>
    <name evidence="2" type="ORF">HYQ45_018589</name>
</gene>
<protein>
    <submittedName>
        <fullName evidence="2">Uncharacterized protein</fullName>
    </submittedName>
</protein>
<dbReference type="Proteomes" id="UP000689129">
    <property type="component" value="Unassembled WGS sequence"/>
</dbReference>
<sequence length="184" mass="19991">MPQDSTRKQLDPRSATFTPGRSMSAHLDTVYDATTHGANVEELTKIPDAPVPAYFVPGQVVYVTAPYLCVERADGPSLEPLHNDMSLPKDGSTKPPGSSGINSDQKPQMRSVDASLGSRENSHPSAFVRAATGSVSSPWDPHWPSQSFQQHGKQPEERPATPDGVTFEDDHVFLRGSDLENSEH</sequence>
<comment type="caution">
    <text evidence="2">The sequence shown here is derived from an EMBL/GenBank/DDBJ whole genome shotgun (WGS) entry which is preliminary data.</text>
</comment>
<feature type="compositionally biased region" description="Polar residues" evidence="1">
    <location>
        <begin position="95"/>
        <end position="108"/>
    </location>
</feature>
<organism evidence="2 3">
    <name type="scientific">Verticillium longisporum</name>
    <name type="common">Verticillium dahliae var. longisporum</name>
    <dbReference type="NCBI Taxonomy" id="100787"/>
    <lineage>
        <taxon>Eukaryota</taxon>
        <taxon>Fungi</taxon>
        <taxon>Dikarya</taxon>
        <taxon>Ascomycota</taxon>
        <taxon>Pezizomycotina</taxon>
        <taxon>Sordariomycetes</taxon>
        <taxon>Hypocreomycetidae</taxon>
        <taxon>Glomerellales</taxon>
        <taxon>Plectosphaerellaceae</taxon>
        <taxon>Verticillium</taxon>
    </lineage>
</organism>
<feature type="compositionally biased region" description="Basic and acidic residues" evidence="1">
    <location>
        <begin position="1"/>
        <end position="11"/>
    </location>
</feature>
<feature type="region of interest" description="Disordered" evidence="1">
    <location>
        <begin position="1"/>
        <end position="23"/>
    </location>
</feature>
<dbReference type="AlphaFoldDB" id="A0A8I3AHC4"/>
<evidence type="ECO:0000256" key="1">
    <source>
        <dbReference type="SAM" id="MobiDB-lite"/>
    </source>
</evidence>
<name>A0A8I3AHC4_VERLO</name>
<proteinExistence type="predicted"/>
<feature type="region of interest" description="Disordered" evidence="1">
    <location>
        <begin position="79"/>
        <end position="168"/>
    </location>
</feature>
<accession>A0A8I3AHC4</accession>
<dbReference type="EMBL" id="JAEMWZ010000828">
    <property type="protein sequence ID" value="KAG7103924.1"/>
    <property type="molecule type" value="Genomic_DNA"/>
</dbReference>
<reference evidence="2" key="1">
    <citation type="journal article" date="2021" name="Mol. Plant Pathol.">
        <title>A 20-kb lineage-specific genomic region tames virulence in pathogenic amphidiploid Verticillium longisporum.</title>
        <authorList>
            <person name="Harting R."/>
            <person name="Starke J."/>
            <person name="Kusch H."/>
            <person name="Poggeler S."/>
            <person name="Maurus I."/>
            <person name="Schluter R."/>
            <person name="Landesfeind M."/>
            <person name="Bulla I."/>
            <person name="Nowrousian M."/>
            <person name="de Jonge R."/>
            <person name="Stahlhut G."/>
            <person name="Hoff K.J."/>
            <person name="Asshauer K.P."/>
            <person name="Thurmer A."/>
            <person name="Stanke M."/>
            <person name="Daniel R."/>
            <person name="Morgenstern B."/>
            <person name="Thomma B.P.H.J."/>
            <person name="Kronstad J.W."/>
            <person name="Braus-Stromeyer S.A."/>
            <person name="Braus G.H."/>
        </authorList>
    </citation>
    <scope>NUCLEOTIDE SEQUENCE</scope>
    <source>
        <strain evidence="2">Vl32</strain>
    </source>
</reference>